<dbReference type="InterPro" id="IPR008979">
    <property type="entry name" value="Galactose-bd-like_sf"/>
</dbReference>
<comment type="caution">
    <text evidence="5">The sequence shown here is derived from an EMBL/GenBank/DDBJ whole genome shotgun (WGS) entry which is preliminary data.</text>
</comment>
<dbReference type="AlphaFoldDB" id="A0A7I8W0K9"/>
<evidence type="ECO:0000259" key="3">
    <source>
        <dbReference type="PROSITE" id="PS50237"/>
    </source>
</evidence>
<dbReference type="SMART" id="SM00119">
    <property type="entry name" value="HECTc"/>
    <property type="match status" value="1"/>
</dbReference>
<accession>A0A7I8W0K9</accession>
<dbReference type="SUPFAM" id="SSF49785">
    <property type="entry name" value="Galactose-binding domain-like"/>
    <property type="match status" value="1"/>
</dbReference>
<protein>
    <submittedName>
        <fullName evidence="5">DgyrCDS10532</fullName>
    </submittedName>
</protein>
<sequence length="843" mass="96797">MRGLEDDATARLASIRCMKKCIKNIRDGQPYPASMCHVPKYYKYKIGLLEQSQIKVYDAPEGQEIDTLRCSSTSVLYIDGDEVYTSSGIYGKLIKFKLSSTGTIAEIDGFVQIVSVDKDTKATESNLHMVVKDELSPTLKNVCLFFKCKHYSWQKAVENEFSCGSPKVNNMIESHEEATTALEKYPDGWTYDHDIELLKFLSDPEVLKYCGHAETTRKSIKNIDVSSYSDSYSDKDHLIDDNPETFWESDDSSTHWIRLTMEYNVIIKSLSVMVAEGDDNYFPKRICVKVGPSLEKLQEVRETKLNYTSTVGVREVTILGEQLEFHPIIQIEIKECMEDGIDTRIRGIKVRIEKKRSQELAVYTFKDIMEVKFPRLIDFDLAILRRRVLLLTRLVALFESVAKFLIPNWNNKPTEPCKLIQLMKPFYSLSVKRLDIVEELLHLSEYDNSNGECPSLHINRLSKTEHRADPRADPECRKTVFVQVYDGLLKADLENFDYRWGSNSRSQWWECKFTQEGIIDQGGGFRDSLSDIAEELCPPADSPDLLPLFVRAPNQRNASMNIYKDAFVPSPSCTWFKRYEWLGKLMGACFRSKENLVLNLSPFVWKKLCGEPVSWNDFATVDDSDVKVLNSIESMSEEEFQAFFGGEVYWTAIFSDGSEVELSLDGSHTPVTYEERIDYCNAVKRVRMAESDKQIDAIRRGLLSVVPQSALDLLNWEEAERRVCGAAEITMDSLKSSTHFEELMENDSRTKYMWMALENFNDDERSRFLRFVTGRKRLPAPVYICSLKNGNEEDIDSLPESSTCSNTLYLPKYSSSSKCEEKLRYAIYNCLAIDADMMPYDME</sequence>
<dbReference type="GO" id="GO:0004842">
    <property type="term" value="F:ubiquitin-protein transferase activity"/>
    <property type="evidence" value="ECO:0007669"/>
    <property type="project" value="InterPro"/>
</dbReference>
<keyword evidence="6" id="KW-1185">Reference proteome</keyword>
<evidence type="ECO:0000313" key="6">
    <source>
        <dbReference type="Proteomes" id="UP000549394"/>
    </source>
</evidence>
<evidence type="ECO:0000259" key="4">
    <source>
        <dbReference type="PROSITE" id="PS51284"/>
    </source>
</evidence>
<organism evidence="5 6">
    <name type="scientific">Dimorphilus gyrociliatus</name>
    <dbReference type="NCBI Taxonomy" id="2664684"/>
    <lineage>
        <taxon>Eukaryota</taxon>
        <taxon>Metazoa</taxon>
        <taxon>Spiralia</taxon>
        <taxon>Lophotrochozoa</taxon>
        <taxon>Annelida</taxon>
        <taxon>Polychaeta</taxon>
        <taxon>Polychaeta incertae sedis</taxon>
        <taxon>Dinophilidae</taxon>
        <taxon>Dimorphilus</taxon>
    </lineage>
</organism>
<dbReference type="InterPro" id="IPR000569">
    <property type="entry name" value="HECT_dom"/>
</dbReference>
<dbReference type="Gene3D" id="3.30.2410.10">
    <property type="entry name" value="Hect, E3 ligase catalytic domain"/>
    <property type="match status" value="1"/>
</dbReference>
<dbReference type="InterPro" id="IPR042469">
    <property type="entry name" value="HECTD3"/>
</dbReference>
<feature type="domain" description="HECT" evidence="3">
    <location>
        <begin position="512"/>
        <end position="843"/>
    </location>
</feature>
<dbReference type="PANTHER" id="PTHR46654">
    <property type="entry name" value="E3 UBIQUITIN-PROTEIN LIGASE HECTD3"/>
    <property type="match status" value="1"/>
</dbReference>
<evidence type="ECO:0000256" key="2">
    <source>
        <dbReference type="PROSITE-ProRule" id="PRU00104"/>
    </source>
</evidence>
<evidence type="ECO:0000256" key="1">
    <source>
        <dbReference type="ARBA" id="ARBA00022786"/>
    </source>
</evidence>
<dbReference type="PANTHER" id="PTHR46654:SF1">
    <property type="entry name" value="E3 UBIQUITIN-PROTEIN LIGASE HECTD3"/>
    <property type="match status" value="1"/>
</dbReference>
<gene>
    <name evidence="5" type="ORF">DGYR_LOCUS9934</name>
</gene>
<feature type="active site" description="Glycyl thioester intermediate" evidence="2">
    <location>
        <position position="804"/>
    </location>
</feature>
<name>A0A7I8W0K9_9ANNE</name>
<dbReference type="EMBL" id="CAJFCJ010000016">
    <property type="protein sequence ID" value="CAD5122081.1"/>
    <property type="molecule type" value="Genomic_DNA"/>
</dbReference>
<dbReference type="Proteomes" id="UP000549394">
    <property type="component" value="Unassembled WGS sequence"/>
</dbReference>
<dbReference type="PROSITE" id="PS50237">
    <property type="entry name" value="HECT"/>
    <property type="match status" value="1"/>
</dbReference>
<reference evidence="5 6" key="1">
    <citation type="submission" date="2020-08" db="EMBL/GenBank/DDBJ databases">
        <authorList>
            <person name="Hejnol A."/>
        </authorList>
    </citation>
    <scope>NUCLEOTIDE SEQUENCE [LARGE SCALE GENOMIC DNA]</scope>
</reference>
<dbReference type="Pfam" id="PF00632">
    <property type="entry name" value="HECT"/>
    <property type="match status" value="1"/>
</dbReference>
<proteinExistence type="predicted"/>
<dbReference type="Gene3D" id="3.30.2160.10">
    <property type="entry name" value="Hect, E3 ligase catalytic domain"/>
    <property type="match status" value="1"/>
</dbReference>
<dbReference type="SUPFAM" id="SSF56204">
    <property type="entry name" value="Hect, E3 ligase catalytic domain"/>
    <property type="match status" value="1"/>
</dbReference>
<dbReference type="OrthoDB" id="8068875at2759"/>
<dbReference type="InterPro" id="IPR035983">
    <property type="entry name" value="Hect_E3_ubiquitin_ligase"/>
</dbReference>
<dbReference type="InterPro" id="IPR004939">
    <property type="entry name" value="APC_su10/DOC_dom"/>
</dbReference>
<feature type="domain" description="DOC" evidence="4">
    <location>
        <begin position="196"/>
        <end position="377"/>
    </location>
</feature>
<dbReference type="Gene3D" id="2.60.120.260">
    <property type="entry name" value="Galactose-binding domain-like"/>
    <property type="match status" value="1"/>
</dbReference>
<dbReference type="SMART" id="SM01337">
    <property type="entry name" value="APC10"/>
    <property type="match status" value="1"/>
</dbReference>
<dbReference type="Pfam" id="PF03256">
    <property type="entry name" value="ANAPC10"/>
    <property type="match status" value="1"/>
</dbReference>
<keyword evidence="1 2" id="KW-0833">Ubl conjugation pathway</keyword>
<dbReference type="PROSITE" id="PS51284">
    <property type="entry name" value="DOC"/>
    <property type="match status" value="1"/>
</dbReference>
<evidence type="ECO:0000313" key="5">
    <source>
        <dbReference type="EMBL" id="CAD5122081.1"/>
    </source>
</evidence>
<dbReference type="Gene3D" id="3.90.1750.10">
    <property type="entry name" value="Hect, E3 ligase catalytic domains"/>
    <property type="match status" value="1"/>
</dbReference>